<name>A0A9W6L919_9BACT</name>
<evidence type="ECO:0000313" key="8">
    <source>
        <dbReference type="EMBL" id="GLI34875.1"/>
    </source>
</evidence>
<comment type="caution">
    <text evidence="8">The sequence shown here is derived from an EMBL/GenBank/DDBJ whole genome shotgun (WGS) entry which is preliminary data.</text>
</comment>
<proteinExistence type="predicted"/>
<gene>
    <name evidence="8" type="ORF">DAMNIGENAA_23080</name>
</gene>
<feature type="transmembrane region" description="Helical" evidence="6">
    <location>
        <begin position="148"/>
        <end position="164"/>
    </location>
</feature>
<keyword evidence="2" id="KW-1003">Cell membrane</keyword>
<dbReference type="Proteomes" id="UP001144372">
    <property type="component" value="Unassembled WGS sequence"/>
</dbReference>
<dbReference type="Gene3D" id="3.40.720.10">
    <property type="entry name" value="Alkaline Phosphatase, subunit A"/>
    <property type="match status" value="1"/>
</dbReference>
<keyword evidence="3 6" id="KW-0812">Transmembrane</keyword>
<organism evidence="8 9">
    <name type="scientific">Desulforhabdus amnigena</name>
    <dbReference type="NCBI Taxonomy" id="40218"/>
    <lineage>
        <taxon>Bacteria</taxon>
        <taxon>Pseudomonadati</taxon>
        <taxon>Thermodesulfobacteriota</taxon>
        <taxon>Syntrophobacteria</taxon>
        <taxon>Syntrophobacterales</taxon>
        <taxon>Syntrophobacteraceae</taxon>
        <taxon>Desulforhabdus</taxon>
    </lineage>
</organism>
<evidence type="ECO:0000256" key="1">
    <source>
        <dbReference type="ARBA" id="ARBA00004651"/>
    </source>
</evidence>
<evidence type="ECO:0000256" key="3">
    <source>
        <dbReference type="ARBA" id="ARBA00022692"/>
    </source>
</evidence>
<dbReference type="AlphaFoldDB" id="A0A9W6L919"/>
<accession>A0A9W6L919</accession>
<dbReference type="CDD" id="cd16015">
    <property type="entry name" value="LTA_synthase"/>
    <property type="match status" value="1"/>
</dbReference>
<protein>
    <submittedName>
        <fullName evidence="8">Sulfatase</fullName>
    </submittedName>
</protein>
<comment type="subcellular location">
    <subcellularLocation>
        <location evidence="1">Cell membrane</location>
        <topology evidence="1">Multi-pass membrane protein</topology>
    </subcellularLocation>
</comment>
<evidence type="ECO:0000313" key="9">
    <source>
        <dbReference type="Proteomes" id="UP001144372"/>
    </source>
</evidence>
<dbReference type="SUPFAM" id="SSF53649">
    <property type="entry name" value="Alkaline phosphatase-like"/>
    <property type="match status" value="1"/>
</dbReference>
<keyword evidence="9" id="KW-1185">Reference proteome</keyword>
<dbReference type="EMBL" id="BSDR01000001">
    <property type="protein sequence ID" value="GLI34875.1"/>
    <property type="molecule type" value="Genomic_DNA"/>
</dbReference>
<feature type="transmembrane region" description="Helical" evidence="6">
    <location>
        <begin position="49"/>
        <end position="81"/>
    </location>
</feature>
<feature type="domain" description="Sulfatase N-terminal" evidence="7">
    <location>
        <begin position="241"/>
        <end position="539"/>
    </location>
</feature>
<reference evidence="8" key="1">
    <citation type="submission" date="2022-12" db="EMBL/GenBank/DDBJ databases">
        <title>Reference genome sequencing for broad-spectrum identification of bacterial and archaeal isolates by mass spectrometry.</title>
        <authorList>
            <person name="Sekiguchi Y."/>
            <person name="Tourlousse D.M."/>
        </authorList>
    </citation>
    <scope>NUCLEOTIDE SEQUENCE</scope>
    <source>
        <strain evidence="8">ASRB1</strain>
    </source>
</reference>
<dbReference type="PANTHER" id="PTHR47371">
    <property type="entry name" value="LIPOTEICHOIC ACID SYNTHASE"/>
    <property type="match status" value="1"/>
</dbReference>
<dbReference type="InterPro" id="IPR050448">
    <property type="entry name" value="OpgB/LTA_synthase_biosynth"/>
</dbReference>
<dbReference type="InterPro" id="IPR017850">
    <property type="entry name" value="Alkaline_phosphatase_core_sf"/>
</dbReference>
<evidence type="ECO:0000259" key="7">
    <source>
        <dbReference type="Pfam" id="PF00884"/>
    </source>
</evidence>
<dbReference type="GO" id="GO:0005886">
    <property type="term" value="C:plasma membrane"/>
    <property type="evidence" value="ECO:0007669"/>
    <property type="project" value="UniProtKB-SubCell"/>
</dbReference>
<keyword evidence="4 6" id="KW-1133">Transmembrane helix</keyword>
<dbReference type="Pfam" id="PF00884">
    <property type="entry name" value="Sulfatase"/>
    <property type="match status" value="1"/>
</dbReference>
<sequence length="611" mass="68950">MNSLVKLFLFLVAGIVSLALQEGLAQSGAAKLLAWLQAYPHLALFNLFLIYSLMVLGVAIVGKWIPGTIVSFALLTVLSLINYAKLVNLHAPFFAWDLFYFEQIIVLLPALPIKAMLFPTALSVGVASGACLYGLVKWEQFIGIKQRLLLCVLPFIVLGTPIYYRHLPVNILSRLRIENTTWNQRANYARNGFLLAFSLNFQPLLIDEPSGYGAEEVRTLLQSTTPPPSAAPPETAAEAVNLLIFVNESFSDLRYVRYTPAEDPLENFKQLRLRFPGFYMISPVFGGNTSVSEFEILTGLSNAFLPPGAIPFDHYLNRDTPSIARILKDHGYRTTAIHPYHDWFWNRAHAYPRLGFDEFISLKDFKGAQERGWFISDEALVDKIIAKIQNGAGDPFFIYALSIQNHGTYAPHRYATGEIDVKGDFSKELQLSLQTYATGLRDADRALGRLVRYLETRPEPIILLFCGDHLPSFGPEFALYRESGSVVSEPGEYNYEELYRMAGVPCATWTNRPKLLDDLDVPSHLSPIYLAPTLLRRMNIELPSYMDYLVQGIKDYPVIHREFFQQKDGSLVDFSEVRDNPFLQGLGILQYDILFGERYSWPSHSGGQSLF</sequence>
<evidence type="ECO:0000256" key="6">
    <source>
        <dbReference type="SAM" id="Phobius"/>
    </source>
</evidence>
<evidence type="ECO:0000256" key="2">
    <source>
        <dbReference type="ARBA" id="ARBA00022475"/>
    </source>
</evidence>
<dbReference type="RefSeq" id="WP_281794326.1">
    <property type="nucleotide sequence ID" value="NZ_BSDR01000001.1"/>
</dbReference>
<dbReference type="InterPro" id="IPR000917">
    <property type="entry name" value="Sulfatase_N"/>
</dbReference>
<evidence type="ECO:0000256" key="4">
    <source>
        <dbReference type="ARBA" id="ARBA00022989"/>
    </source>
</evidence>
<evidence type="ECO:0000256" key="5">
    <source>
        <dbReference type="ARBA" id="ARBA00023136"/>
    </source>
</evidence>
<keyword evidence="5 6" id="KW-0472">Membrane</keyword>
<dbReference type="PANTHER" id="PTHR47371:SF3">
    <property type="entry name" value="PHOSPHOGLYCEROL TRANSFERASE I"/>
    <property type="match status" value="1"/>
</dbReference>
<feature type="transmembrane region" description="Helical" evidence="6">
    <location>
        <begin position="117"/>
        <end position="136"/>
    </location>
</feature>